<sequence>MSLPIQERKEEIQKLVRENQVVVLSSETGTGKTTQVPKYIYEMYNEAVVCSQPRRIAAISIAKRVSEEMGTALGGLVGYSVRFEERSSEATKIRYVTDGTLLRDFIDDPLVSKYRAVVIDEVHERTINIDLLLGLVKDAISARSDLKVIIMSATLATDKFLDYLPGSATLHIKSRTYPIDLIYKPAKDGKYVEAAIDTVLNIHKNEPEGDILVFLTGEDEIEKCCKEIDSRRRSLEKKLIPLPLYSSLPMYAQNAIFEKKEGRKVIFATNIAETSITIESVVYVVDSGFSKQKVYDSAMKSEMLLRLPISQSSADQRKGRAGRVRAGICYRLYEESVYKQMESFTIPEILRGELSSLVLKMARLGIKNLVTFDFIEPPLPDSVIVALNQLYFLGAIDVSGLITEEGRLMVEFPLEPKDAKTLLESVRYGVEDEITTLAAMSGNMIYDKYKFDLAEEESDHLTYFLMMKEFENARDKRGFCFAHGLNEKNMDNALKSKKQIKNILEKIRSRILVDAVKNTLGQEERVERALLSGYLLQTAKSFKQRTATLAGTGAQVQVRRLLPPTSNHRKHVISEKWVLYNELTKMDGKYVIRMVSTLTTPAITHLFKSTAETLDLIKFKPEAAISHPAHRYAR</sequence>
<dbReference type="AlphaFoldDB" id="A0A177EAR8"/>
<dbReference type="Pfam" id="PF00271">
    <property type="entry name" value="Helicase_C"/>
    <property type="match status" value="1"/>
</dbReference>
<evidence type="ECO:0000256" key="3">
    <source>
        <dbReference type="ARBA" id="ARBA00022801"/>
    </source>
</evidence>
<dbReference type="Proteomes" id="UP000185944">
    <property type="component" value="Unassembled WGS sequence"/>
</dbReference>
<dbReference type="EMBL" id="LTDL01000042">
    <property type="protein sequence ID" value="OAG28826.1"/>
    <property type="molecule type" value="Genomic_DNA"/>
</dbReference>
<accession>A0A177EAR8</accession>
<dbReference type="PANTHER" id="PTHR18934:SF99">
    <property type="entry name" value="ATP-DEPENDENT RNA HELICASE DHX37-RELATED"/>
    <property type="match status" value="1"/>
</dbReference>
<dbReference type="InterPro" id="IPR014001">
    <property type="entry name" value="Helicase_ATP-bd"/>
</dbReference>
<dbReference type="GO" id="GO:0016787">
    <property type="term" value="F:hydrolase activity"/>
    <property type="evidence" value="ECO:0007669"/>
    <property type="project" value="UniProtKB-KW"/>
</dbReference>
<organism evidence="9 10">
    <name type="scientific">Nematocida displodere</name>
    <dbReference type="NCBI Taxonomy" id="1805483"/>
    <lineage>
        <taxon>Eukaryota</taxon>
        <taxon>Fungi</taxon>
        <taxon>Fungi incertae sedis</taxon>
        <taxon>Microsporidia</taxon>
        <taxon>Nematocida</taxon>
    </lineage>
</organism>
<dbReference type="CDD" id="cd17917">
    <property type="entry name" value="DEXHc_RHA-like"/>
    <property type="match status" value="1"/>
</dbReference>
<comment type="catalytic activity">
    <reaction evidence="6">
        <text>ATP + H2O = ADP + phosphate + H(+)</text>
        <dbReference type="Rhea" id="RHEA:13065"/>
        <dbReference type="ChEBI" id="CHEBI:15377"/>
        <dbReference type="ChEBI" id="CHEBI:15378"/>
        <dbReference type="ChEBI" id="CHEBI:30616"/>
        <dbReference type="ChEBI" id="CHEBI:43474"/>
        <dbReference type="ChEBI" id="CHEBI:456216"/>
        <dbReference type="EC" id="3.6.4.13"/>
    </reaction>
</comment>
<dbReference type="SMART" id="SM00490">
    <property type="entry name" value="HELICc"/>
    <property type="match status" value="1"/>
</dbReference>
<feature type="domain" description="Helicase C-terminal" evidence="8">
    <location>
        <begin position="195"/>
        <end position="365"/>
    </location>
</feature>
<evidence type="ECO:0000259" key="7">
    <source>
        <dbReference type="PROSITE" id="PS51192"/>
    </source>
</evidence>
<protein>
    <recommendedName>
        <fullName evidence="1">RNA helicase</fullName>
        <ecNumber evidence="1">3.6.4.13</ecNumber>
    </recommendedName>
</protein>
<dbReference type="Gene3D" id="3.40.50.300">
    <property type="entry name" value="P-loop containing nucleotide triphosphate hydrolases"/>
    <property type="match status" value="2"/>
</dbReference>
<evidence type="ECO:0000313" key="9">
    <source>
        <dbReference type="EMBL" id="OAG28826.1"/>
    </source>
</evidence>
<comment type="caution">
    <text evidence="9">The sequence shown here is derived from an EMBL/GenBank/DDBJ whole genome shotgun (WGS) entry which is preliminary data.</text>
</comment>
<evidence type="ECO:0000313" key="10">
    <source>
        <dbReference type="Proteomes" id="UP000185944"/>
    </source>
</evidence>
<keyword evidence="5" id="KW-0067">ATP-binding</keyword>
<dbReference type="GO" id="GO:0003724">
    <property type="term" value="F:RNA helicase activity"/>
    <property type="evidence" value="ECO:0007669"/>
    <property type="project" value="UniProtKB-EC"/>
</dbReference>
<dbReference type="VEuPathDB" id="MicrosporidiaDB:NEDG_00965"/>
<dbReference type="GO" id="GO:0005524">
    <property type="term" value="F:ATP binding"/>
    <property type="evidence" value="ECO:0007669"/>
    <property type="project" value="UniProtKB-KW"/>
</dbReference>
<dbReference type="InterPro" id="IPR027417">
    <property type="entry name" value="P-loop_NTPase"/>
</dbReference>
<name>A0A177EAR8_9MICR</name>
<dbReference type="PANTHER" id="PTHR18934">
    <property type="entry name" value="ATP-DEPENDENT RNA HELICASE"/>
    <property type="match status" value="1"/>
</dbReference>
<dbReference type="FunFam" id="3.40.50.300:FF:000145">
    <property type="entry name" value="probable ATP-dependent RNA helicase DHX40"/>
    <property type="match status" value="1"/>
</dbReference>
<dbReference type="Pfam" id="PF00270">
    <property type="entry name" value="DEAD"/>
    <property type="match status" value="1"/>
</dbReference>
<dbReference type="CDD" id="cd18791">
    <property type="entry name" value="SF2_C_RHA"/>
    <property type="match status" value="1"/>
</dbReference>
<keyword evidence="2" id="KW-0547">Nucleotide-binding</keyword>
<keyword evidence="10" id="KW-1185">Reference proteome</keyword>
<dbReference type="GeneID" id="93647315"/>
<dbReference type="EC" id="3.6.4.13" evidence="1"/>
<dbReference type="Pfam" id="PF04408">
    <property type="entry name" value="WHD_HA2"/>
    <property type="match status" value="1"/>
</dbReference>
<dbReference type="Gene3D" id="1.20.120.1080">
    <property type="match status" value="1"/>
</dbReference>
<evidence type="ECO:0000256" key="4">
    <source>
        <dbReference type="ARBA" id="ARBA00022806"/>
    </source>
</evidence>
<keyword evidence="4 9" id="KW-0347">Helicase</keyword>
<dbReference type="PROSITE" id="PS51192">
    <property type="entry name" value="HELICASE_ATP_BIND_1"/>
    <property type="match status" value="1"/>
</dbReference>
<dbReference type="RefSeq" id="XP_067543571.1">
    <property type="nucleotide sequence ID" value="XM_067688383.1"/>
</dbReference>
<dbReference type="STRING" id="1805483.A0A177EAR8"/>
<dbReference type="SMART" id="SM00487">
    <property type="entry name" value="DEXDc"/>
    <property type="match status" value="1"/>
</dbReference>
<evidence type="ECO:0000256" key="6">
    <source>
        <dbReference type="ARBA" id="ARBA00047984"/>
    </source>
</evidence>
<dbReference type="InterPro" id="IPR048333">
    <property type="entry name" value="HA2_WH"/>
</dbReference>
<dbReference type="GO" id="GO:0003723">
    <property type="term" value="F:RNA binding"/>
    <property type="evidence" value="ECO:0007669"/>
    <property type="project" value="TreeGrafter"/>
</dbReference>
<evidence type="ECO:0000256" key="2">
    <source>
        <dbReference type="ARBA" id="ARBA00022741"/>
    </source>
</evidence>
<dbReference type="OrthoDB" id="10253254at2759"/>
<evidence type="ECO:0000256" key="5">
    <source>
        <dbReference type="ARBA" id="ARBA00022840"/>
    </source>
</evidence>
<dbReference type="InterPro" id="IPR011545">
    <property type="entry name" value="DEAD/DEAH_box_helicase_dom"/>
</dbReference>
<gene>
    <name evidence="9" type="ORF">NEDG_00965</name>
</gene>
<dbReference type="SUPFAM" id="SSF52540">
    <property type="entry name" value="P-loop containing nucleoside triphosphate hydrolases"/>
    <property type="match status" value="1"/>
</dbReference>
<dbReference type="InterPro" id="IPR001650">
    <property type="entry name" value="Helicase_C-like"/>
</dbReference>
<dbReference type="SMART" id="SM00847">
    <property type="entry name" value="HA2"/>
    <property type="match status" value="1"/>
</dbReference>
<feature type="domain" description="Helicase ATP-binding" evidence="7">
    <location>
        <begin position="13"/>
        <end position="173"/>
    </location>
</feature>
<evidence type="ECO:0000256" key="1">
    <source>
        <dbReference type="ARBA" id="ARBA00012552"/>
    </source>
</evidence>
<keyword evidence="3" id="KW-0378">Hydrolase</keyword>
<dbReference type="InterPro" id="IPR007502">
    <property type="entry name" value="Helicase-assoc_dom"/>
</dbReference>
<reference evidence="9 10" key="1">
    <citation type="submission" date="2016-02" db="EMBL/GenBank/DDBJ databases">
        <title>Discovery of a natural microsporidian pathogen with a broad tissue tropism in Caenorhabditis elegans.</title>
        <authorList>
            <person name="Luallen R.J."/>
            <person name="Reinke A.W."/>
            <person name="Tong L."/>
            <person name="Botts M.R."/>
            <person name="Felix M.-A."/>
            <person name="Troemel E.R."/>
        </authorList>
    </citation>
    <scope>NUCLEOTIDE SEQUENCE [LARGE SCALE GENOMIC DNA]</scope>
    <source>
        <strain evidence="9 10">JUm2807</strain>
    </source>
</reference>
<dbReference type="PROSITE" id="PS51194">
    <property type="entry name" value="HELICASE_CTER"/>
    <property type="match status" value="1"/>
</dbReference>
<evidence type="ECO:0000259" key="8">
    <source>
        <dbReference type="PROSITE" id="PS51194"/>
    </source>
</evidence>
<proteinExistence type="predicted"/>